<dbReference type="PANTHER" id="PTHR38937">
    <property type="entry name" value="MEMBRANE PROTEIN OF ER BODY-LIKE PROTEIN"/>
    <property type="match status" value="1"/>
</dbReference>
<comment type="caution">
    <text evidence="3">The sequence shown here is derived from an EMBL/GenBank/DDBJ whole genome shotgun (WGS) entry which is preliminary data.</text>
</comment>
<keyword evidence="2" id="KW-0472">Membrane</keyword>
<accession>A0A9Q0SCS1</accession>
<evidence type="ECO:0000313" key="4">
    <source>
        <dbReference type="Proteomes" id="UP001151529"/>
    </source>
</evidence>
<evidence type="ECO:0000313" key="3">
    <source>
        <dbReference type="EMBL" id="KAJ6672979.1"/>
    </source>
</evidence>
<sequence length="298" mass="30984">NAAVDHTQVHGMNQDASSGFPNNFSSSNGNDHSVMPHAEKTLVKTGEHPEGSYSKPYQSGAGSLNPSTMKPLLLDQSPQGINLKSNLTNRNGILADQNAPLLSVDIASVESSSIALISAREKLGDAAGNSDGSLMNHAIMDTAQQLPYSLGSMEGLKENAPFRPGQGNLMGPETEKISTGENEVNAAENKNIGNNVIVTIEKESPKRGDSEIVCIDSVEPTSLLNSSNQTNVGERKGAEVGESRKLEILKSIVYGGLIESITSLGVVSSAAGASAGTLNIIALGLANLIGGLFIIGHN</sequence>
<dbReference type="Proteomes" id="UP001151529">
    <property type="component" value="Chromosome 12"/>
</dbReference>
<dbReference type="OrthoDB" id="1924921at2759"/>
<feature type="compositionally biased region" description="Low complexity" evidence="1">
    <location>
        <begin position="17"/>
        <end position="30"/>
    </location>
</feature>
<reference evidence="3" key="1">
    <citation type="submission" date="2022-11" db="EMBL/GenBank/DDBJ databases">
        <authorList>
            <person name="Hyden B.L."/>
            <person name="Feng K."/>
            <person name="Yates T."/>
            <person name="Jawdy S."/>
            <person name="Smart L.B."/>
            <person name="Muchero W."/>
        </authorList>
    </citation>
    <scope>NUCLEOTIDE SEQUENCE</scope>
    <source>
        <tissue evidence="3">Shoot tip</tissue>
    </source>
</reference>
<dbReference type="EMBL" id="JAPFFL010000018">
    <property type="protein sequence ID" value="KAJ6672979.1"/>
    <property type="molecule type" value="Genomic_DNA"/>
</dbReference>
<evidence type="ECO:0000256" key="2">
    <source>
        <dbReference type="SAM" id="Phobius"/>
    </source>
</evidence>
<gene>
    <name evidence="3" type="ORF">OIU85_014231</name>
</gene>
<dbReference type="PANTHER" id="PTHR38937:SF2">
    <property type="entry name" value="MEMBRANE PROTEIN OF ER BODY-LIKE PROTEIN ISOFORM X1"/>
    <property type="match status" value="1"/>
</dbReference>
<organism evidence="3 4">
    <name type="scientific">Salix viminalis</name>
    <name type="common">Common osier</name>
    <name type="synonym">Basket willow</name>
    <dbReference type="NCBI Taxonomy" id="40686"/>
    <lineage>
        <taxon>Eukaryota</taxon>
        <taxon>Viridiplantae</taxon>
        <taxon>Streptophyta</taxon>
        <taxon>Embryophyta</taxon>
        <taxon>Tracheophyta</taxon>
        <taxon>Spermatophyta</taxon>
        <taxon>Magnoliopsida</taxon>
        <taxon>eudicotyledons</taxon>
        <taxon>Gunneridae</taxon>
        <taxon>Pentapetalae</taxon>
        <taxon>rosids</taxon>
        <taxon>fabids</taxon>
        <taxon>Malpighiales</taxon>
        <taxon>Salicaceae</taxon>
        <taxon>Saliceae</taxon>
        <taxon>Salix</taxon>
    </lineage>
</organism>
<feature type="region of interest" description="Disordered" evidence="1">
    <location>
        <begin position="1"/>
        <end position="34"/>
    </location>
</feature>
<name>A0A9Q0SCS1_SALVM</name>
<feature type="non-terminal residue" evidence="3">
    <location>
        <position position="298"/>
    </location>
</feature>
<keyword evidence="4" id="KW-1185">Reference proteome</keyword>
<evidence type="ECO:0000256" key="1">
    <source>
        <dbReference type="SAM" id="MobiDB-lite"/>
    </source>
</evidence>
<feature type="transmembrane region" description="Helical" evidence="2">
    <location>
        <begin position="277"/>
        <end position="295"/>
    </location>
</feature>
<proteinExistence type="predicted"/>
<protein>
    <submittedName>
        <fullName evidence="3">Uncharacterized protein</fullName>
    </submittedName>
</protein>
<dbReference type="InterPro" id="IPR052843">
    <property type="entry name" value="ER_body_metal_sequester"/>
</dbReference>
<feature type="non-terminal residue" evidence="3">
    <location>
        <position position="1"/>
    </location>
</feature>
<keyword evidence="2" id="KW-1133">Transmembrane helix</keyword>
<dbReference type="AlphaFoldDB" id="A0A9Q0SCS1"/>
<reference evidence="3" key="2">
    <citation type="journal article" date="2023" name="Int. J. Mol. Sci.">
        <title>De Novo Assembly and Annotation of 11 Diverse Shrub Willow (Salix) Genomes Reveals Novel Gene Organization in Sex-Linked Regions.</title>
        <authorList>
            <person name="Hyden B."/>
            <person name="Feng K."/>
            <person name="Yates T.B."/>
            <person name="Jawdy S."/>
            <person name="Cereghino C."/>
            <person name="Smart L.B."/>
            <person name="Muchero W."/>
        </authorList>
    </citation>
    <scope>NUCLEOTIDE SEQUENCE [LARGE SCALE GENOMIC DNA]</scope>
    <source>
        <tissue evidence="3">Shoot tip</tissue>
    </source>
</reference>
<keyword evidence="2" id="KW-0812">Transmembrane</keyword>